<feature type="compositionally biased region" description="Low complexity" evidence="1">
    <location>
        <begin position="1153"/>
        <end position="1174"/>
    </location>
</feature>
<feature type="region of interest" description="Disordered" evidence="1">
    <location>
        <begin position="904"/>
        <end position="935"/>
    </location>
</feature>
<dbReference type="PROSITE" id="PS51705">
    <property type="entry name" value="G_HFLX"/>
    <property type="match status" value="1"/>
</dbReference>
<dbReference type="Gene3D" id="3.40.50.11060">
    <property type="entry name" value="GTPase HflX, N-terminal domain"/>
    <property type="match status" value="1"/>
</dbReference>
<name>A0A8J4GEC6_9CHLO</name>
<dbReference type="Gene3D" id="3.40.50.300">
    <property type="entry name" value="P-loop containing nucleotide triphosphate hydrolases"/>
    <property type="match status" value="1"/>
</dbReference>
<dbReference type="CDD" id="cd01878">
    <property type="entry name" value="HflX"/>
    <property type="match status" value="1"/>
</dbReference>
<dbReference type="Proteomes" id="UP000722791">
    <property type="component" value="Unassembled WGS sequence"/>
</dbReference>
<organism evidence="3 4">
    <name type="scientific">Volvox reticuliferus</name>
    <dbReference type="NCBI Taxonomy" id="1737510"/>
    <lineage>
        <taxon>Eukaryota</taxon>
        <taxon>Viridiplantae</taxon>
        <taxon>Chlorophyta</taxon>
        <taxon>core chlorophytes</taxon>
        <taxon>Chlorophyceae</taxon>
        <taxon>CS clade</taxon>
        <taxon>Chlamydomonadales</taxon>
        <taxon>Volvocaceae</taxon>
        <taxon>Volvox</taxon>
    </lineage>
</organism>
<accession>A0A8J4GEC6</accession>
<dbReference type="InterPro" id="IPR016496">
    <property type="entry name" value="GTPase_HflX"/>
</dbReference>
<gene>
    <name evidence="3" type="ORF">Vretimale_9922</name>
</gene>
<reference evidence="3" key="1">
    <citation type="journal article" date="2021" name="Proc. Natl. Acad. Sci. U.S.A.">
        <title>Three genomes in the algal genus Volvox reveal the fate of a haploid sex-determining region after a transition to homothallism.</title>
        <authorList>
            <person name="Yamamoto K."/>
            <person name="Hamaji T."/>
            <person name="Kawai-Toyooka H."/>
            <person name="Matsuzaki R."/>
            <person name="Takahashi F."/>
            <person name="Nishimura Y."/>
            <person name="Kawachi M."/>
            <person name="Noguchi H."/>
            <person name="Minakuchi Y."/>
            <person name="Umen J.G."/>
            <person name="Toyoda A."/>
            <person name="Nozaki H."/>
        </authorList>
    </citation>
    <scope>NUCLEOTIDE SEQUENCE</scope>
    <source>
        <strain evidence="3">NIES-3785</strain>
    </source>
</reference>
<dbReference type="PANTHER" id="PTHR10229">
    <property type="entry name" value="GTP-BINDING PROTEIN HFLX"/>
    <property type="match status" value="1"/>
</dbReference>
<dbReference type="GO" id="GO:0005525">
    <property type="term" value="F:GTP binding"/>
    <property type="evidence" value="ECO:0007669"/>
    <property type="project" value="InterPro"/>
</dbReference>
<protein>
    <recommendedName>
        <fullName evidence="2">Hflx-type G domain-containing protein</fullName>
    </recommendedName>
</protein>
<feature type="region of interest" description="Disordered" evidence="1">
    <location>
        <begin position="253"/>
        <end position="279"/>
    </location>
</feature>
<dbReference type="InterPro" id="IPR006073">
    <property type="entry name" value="GTP-bd"/>
</dbReference>
<dbReference type="EMBL" id="BNCQ01000018">
    <property type="protein sequence ID" value="GIM05419.1"/>
    <property type="molecule type" value="Genomic_DNA"/>
</dbReference>
<sequence length="1298" mass="135917">MTLESAPWLRLVGGQRSAASRFLNVSQGISAAFFGSVIWRWDDLDPWTRLIWAIRRQCPSSMSLQSSLVNHSPSILQSPQHHTLPYPRQPQTFRPLPQPPLQPPLWVTQTAPISTSRSVISGRGSCGDAALTATASAAQPLATGDLLTAPGPTTPPTLLLVHPRYRGIEDQEEALRLAESLVGQRCPFLEVGGSRLRARRPREASPSPPFTAALRRPMVSGLRATYFGSGTMVDLARRLDELEAAESVLGSRAGLSERQKRQGQLEGEGQDGPGEVGDGAAASVQNIAADGGYGSAGRRRYTRDNTVIRPGGAASGGGSSGGTAGGGSSGLRATAFINEVLTPLQERNIELGLGRPVVDRVGLILRLFAQRAHTREARLQVELASLSYMLPRLVRVRGTDGRREAFGVGSGWGGLNPDLGPALQVVSARQRGTTGAGGLGGGGGSGDPELRQQRFRIKQRLATLRAELKAVAASRGIQRQGRRAAGLPTIAIVGYTNVGKTSLAAAMCSRDAGLPPPTDMLFATLDPAVRRAWLPTHGSHVAVSDTVGFIRDLPVGLVAAFRATLEEVVAADMLVHVLDASSPNVAQQRDSVLAVLQQLGVSEHVLTRRIIEVWNKIDLLCQPRHHGTAGHHEVRQLEGVRHKYGSDDVGYSASGNYRSTSAASAGWPIEQTAPQAAAVAEYEEENDLGEEEEEEEVEEEEVDTFQSSAAMCNNSEDWDHTDRYSPRYDGLTGGGGTATVVSWNKQRGRDEQLHSPADAGGNRYVVSDDELNGNKAAAVSGDVVSELSSAARAAARAFISHAPVSERPMRRLFADGTRHDGGAPSTPATVGSANDGERMPPPPPGRPPPGEGPLASPLQPPPPSSSFLPSEGKPSTRGLCYTAAAADAGVRMMMTMTMMARPPVPPPSDFNGTCSFTREHRSRAHSAAGNDEDSRLRNKAELRSGTNIGTGIESGTEAAEGMYTAGGTGSGAETNWLNPKCLATAADLVRQVHGTGSCVPAAVVLAAVAEDGGGVAEVKAAVDAVLRTVSALSPPPPPPQQQQQPAGTTLRRTRVGRHDAREPTVAADASKSRQPPVAAAAAAVGSSTAGRWASPLLWLADGVLWPPPPPSGTDFASTRRRGITAAGVSWACSQGPPSSGAAANGDVGRTEAVESPARAAGAEAEVMRAAASRAEAGDQPTASSHSSLSSWHERAPFADADAAVKDADAVTSSSRAQWTQQAALYHAQLAAAASEMPGNATPAASAAASAAPQGVPKKEPASTAAASAAVAAGLPDEEELEDLIHFLRRRRPRRKSDE</sequence>
<feature type="region of interest" description="Disordered" evidence="1">
    <location>
        <begin position="1130"/>
        <end position="1192"/>
    </location>
</feature>
<dbReference type="InterPro" id="IPR042108">
    <property type="entry name" value="GTPase_HflX_N_sf"/>
</dbReference>
<feature type="compositionally biased region" description="Pro residues" evidence="1">
    <location>
        <begin position="839"/>
        <end position="851"/>
    </location>
</feature>
<feature type="region of interest" description="Disordered" evidence="1">
    <location>
        <begin position="1235"/>
        <end position="1274"/>
    </location>
</feature>
<feature type="region of interest" description="Disordered" evidence="1">
    <location>
        <begin position="1030"/>
        <end position="1078"/>
    </location>
</feature>
<comment type="caution">
    <text evidence="3">The sequence shown here is derived from an EMBL/GenBank/DDBJ whole genome shotgun (WGS) entry which is preliminary data.</text>
</comment>
<dbReference type="SUPFAM" id="SSF52540">
    <property type="entry name" value="P-loop containing nucleoside triphosphate hydrolases"/>
    <property type="match status" value="1"/>
</dbReference>
<dbReference type="InterPro" id="IPR030394">
    <property type="entry name" value="G_HFLX_dom"/>
</dbReference>
<evidence type="ECO:0000313" key="3">
    <source>
        <dbReference type="EMBL" id="GIM05419.1"/>
    </source>
</evidence>
<dbReference type="InterPro" id="IPR027417">
    <property type="entry name" value="P-loop_NTPase"/>
</dbReference>
<feature type="region of interest" description="Disordered" evidence="1">
    <location>
        <begin position="306"/>
        <end position="327"/>
    </location>
</feature>
<dbReference type="GO" id="GO:0005737">
    <property type="term" value="C:cytoplasm"/>
    <property type="evidence" value="ECO:0007669"/>
    <property type="project" value="TreeGrafter"/>
</dbReference>
<dbReference type="Pfam" id="PF16360">
    <property type="entry name" value="GTP-bdg_M"/>
    <property type="match status" value="1"/>
</dbReference>
<evidence type="ECO:0000256" key="1">
    <source>
        <dbReference type="SAM" id="MobiDB-lite"/>
    </source>
</evidence>
<feature type="compositionally biased region" description="Gly residues" evidence="1">
    <location>
        <begin position="313"/>
        <end position="327"/>
    </location>
</feature>
<feature type="region of interest" description="Disordered" evidence="1">
    <location>
        <begin position="674"/>
        <end position="698"/>
    </location>
</feature>
<dbReference type="InterPro" id="IPR032305">
    <property type="entry name" value="GTP-bd_M"/>
</dbReference>
<dbReference type="Pfam" id="PF01926">
    <property type="entry name" value="MMR_HSR1"/>
    <property type="match status" value="1"/>
</dbReference>
<feature type="compositionally biased region" description="Low complexity" evidence="1">
    <location>
        <begin position="1261"/>
        <end position="1272"/>
    </location>
</feature>
<evidence type="ECO:0000259" key="2">
    <source>
        <dbReference type="PROSITE" id="PS51705"/>
    </source>
</evidence>
<feature type="domain" description="Hflx-type G" evidence="2">
    <location>
        <begin position="488"/>
        <end position="620"/>
    </location>
</feature>
<feature type="compositionally biased region" description="Acidic residues" evidence="1">
    <location>
        <begin position="681"/>
        <end position="698"/>
    </location>
</feature>
<feature type="region of interest" description="Disordered" evidence="1">
    <location>
        <begin position="814"/>
        <end position="875"/>
    </location>
</feature>
<evidence type="ECO:0000313" key="4">
    <source>
        <dbReference type="Proteomes" id="UP000722791"/>
    </source>
</evidence>
<dbReference type="PANTHER" id="PTHR10229:SF8">
    <property type="entry name" value="GTPASE HFLX"/>
    <property type="match status" value="1"/>
</dbReference>
<proteinExistence type="predicted"/>
<dbReference type="GO" id="GO:0043022">
    <property type="term" value="F:ribosome binding"/>
    <property type="evidence" value="ECO:0007669"/>
    <property type="project" value="TreeGrafter"/>
</dbReference>